<dbReference type="Proteomes" id="UP000048179">
    <property type="component" value="Unassembled WGS sequence"/>
</dbReference>
<accession>A0A2N9ZZA3</accession>
<evidence type="ECO:0000313" key="2">
    <source>
        <dbReference type="Proteomes" id="UP000048179"/>
    </source>
</evidence>
<dbReference type="EMBL" id="CFGT01000003">
    <property type="protein sequence ID" value="CEY57748.1"/>
    <property type="molecule type" value="Genomic_DNA"/>
</dbReference>
<name>A0A2N9ZZA3_9STRE</name>
<evidence type="ECO:0000313" key="1">
    <source>
        <dbReference type="EMBL" id="CEY57748.1"/>
    </source>
</evidence>
<proteinExistence type="predicted"/>
<dbReference type="AlphaFoldDB" id="A0A2N9ZZA3"/>
<protein>
    <submittedName>
        <fullName evidence="1">Transposase</fullName>
    </submittedName>
</protein>
<gene>
    <name evidence="1" type="ORF">ERS020247_00583</name>
</gene>
<reference evidence="1 2" key="1">
    <citation type="submission" date="2015-03" db="EMBL/GenBank/DDBJ databases">
        <authorList>
            <consortium name="Pathogen Informatics"/>
        </authorList>
    </citation>
    <scope>NUCLEOTIDE SEQUENCE [LARGE SCALE GENOMIC DNA]</scope>
    <source>
        <strain evidence="1 2">SMRU737</strain>
    </source>
</reference>
<organism evidence="1 2">
    <name type="scientific">Streptococcus pseudopneumoniae</name>
    <dbReference type="NCBI Taxonomy" id="257758"/>
    <lineage>
        <taxon>Bacteria</taxon>
        <taxon>Bacillati</taxon>
        <taxon>Bacillota</taxon>
        <taxon>Bacilli</taxon>
        <taxon>Lactobacillales</taxon>
        <taxon>Streptococcaceae</taxon>
        <taxon>Streptococcus</taxon>
    </lineage>
</organism>
<sequence length="84" mass="9828">MRFSDFKIFSNSVCNHIITEDLGFRALLLYTISKAKLGENILVSQSIVSVEVPQYCRFDSKKRNGILFNVRIVNLKFTFFILRY</sequence>